<dbReference type="Gene3D" id="3.40.50.1820">
    <property type="entry name" value="alpha/beta hydrolase"/>
    <property type="match status" value="1"/>
</dbReference>
<dbReference type="STRING" id="5098.A0A507R4D5"/>
<comment type="caution">
    <text evidence="3">The sequence shown here is derived from an EMBL/GenBank/DDBJ whole genome shotgun (WGS) entry which is preliminary data.</text>
</comment>
<evidence type="ECO:0000259" key="2">
    <source>
        <dbReference type="Pfam" id="PF07859"/>
    </source>
</evidence>
<dbReference type="SUPFAM" id="SSF53474">
    <property type="entry name" value="alpha/beta-Hydrolases"/>
    <property type="match status" value="1"/>
</dbReference>
<evidence type="ECO:0000313" key="4">
    <source>
        <dbReference type="Proteomes" id="UP000319663"/>
    </source>
</evidence>
<dbReference type="OrthoDB" id="5396420at2759"/>
<name>A0A507R4D5_MONPU</name>
<protein>
    <recommendedName>
        <fullName evidence="2">Alpha/beta hydrolase fold-3 domain-containing protein</fullName>
    </recommendedName>
</protein>
<dbReference type="InterPro" id="IPR013094">
    <property type="entry name" value="AB_hydrolase_3"/>
</dbReference>
<dbReference type="Proteomes" id="UP000319663">
    <property type="component" value="Unassembled WGS sequence"/>
</dbReference>
<feature type="compositionally biased region" description="Polar residues" evidence="1">
    <location>
        <begin position="88"/>
        <end position="107"/>
    </location>
</feature>
<gene>
    <name evidence="3" type="ORF">MPDQ_000078</name>
</gene>
<proteinExistence type="predicted"/>
<organism evidence="3 4">
    <name type="scientific">Monascus purpureus</name>
    <name type="common">Red mold</name>
    <name type="synonym">Monascus anka</name>
    <dbReference type="NCBI Taxonomy" id="5098"/>
    <lineage>
        <taxon>Eukaryota</taxon>
        <taxon>Fungi</taxon>
        <taxon>Dikarya</taxon>
        <taxon>Ascomycota</taxon>
        <taxon>Pezizomycotina</taxon>
        <taxon>Eurotiomycetes</taxon>
        <taxon>Eurotiomycetidae</taxon>
        <taxon>Eurotiales</taxon>
        <taxon>Aspergillaceae</taxon>
        <taxon>Monascus</taxon>
    </lineage>
</organism>
<keyword evidence="4" id="KW-1185">Reference proteome</keyword>
<dbReference type="GO" id="GO:0016787">
    <property type="term" value="F:hydrolase activity"/>
    <property type="evidence" value="ECO:0007669"/>
    <property type="project" value="InterPro"/>
</dbReference>
<evidence type="ECO:0000313" key="3">
    <source>
        <dbReference type="EMBL" id="TQB77537.1"/>
    </source>
</evidence>
<dbReference type="InterPro" id="IPR029058">
    <property type="entry name" value="AB_hydrolase_fold"/>
</dbReference>
<feature type="domain" description="Alpha/beta hydrolase fold-3" evidence="2">
    <location>
        <begin position="120"/>
        <end position="206"/>
    </location>
</feature>
<feature type="region of interest" description="Disordered" evidence="1">
    <location>
        <begin position="86"/>
        <end position="108"/>
    </location>
</feature>
<dbReference type="Pfam" id="PF07859">
    <property type="entry name" value="Abhydrolase_3"/>
    <property type="match status" value="1"/>
</dbReference>
<dbReference type="AlphaFoldDB" id="A0A507R4D5"/>
<dbReference type="EMBL" id="VIFY01000001">
    <property type="protein sequence ID" value="TQB77537.1"/>
    <property type="molecule type" value="Genomic_DNA"/>
</dbReference>
<reference evidence="3 4" key="1">
    <citation type="submission" date="2019-06" db="EMBL/GenBank/DDBJ databases">
        <title>Wine fermentation using esterase from Monascus purpureus.</title>
        <authorList>
            <person name="Geng C."/>
            <person name="Zhang Y."/>
        </authorList>
    </citation>
    <scope>NUCLEOTIDE SEQUENCE [LARGE SCALE GENOMIC DNA]</scope>
    <source>
        <strain evidence="3">HQ1</strain>
    </source>
</reference>
<accession>A0A507R4D5</accession>
<sequence length="480" mass="53176">MRILTFRSLRTLVFPRPGYSIPVRRPFVRVFSSTRFAPYLQSAPETVDVPVGSNGHVSLSVIQPSSPDPSSPPNVILYLPPGPLFQGPKTSRNNEDGNQADGSSLNIGSDDGALTPQQFLASITSSTVVTVNYRLGDPKEADTQSFYKYPFPIHDTLAGFDWIQQNLQPAQLGIFGTHIGGSLALMLALTEAQSIRAVAALEPICDWVGLDEYCTVSFIGKHGDVQSIQVPRRRKKRTVAPPDLIPLLEARERFFTRPERYFDAFASPILFLRASGRDVPKTFPRYLTGPEYPVPVLEISDLPERRDEHAALWDVYMQDEEEGLEGNEGEGSDMAHSVDEGKVVRRRKALSRWPPFGLDYGLSGSGSNRSSSRLGIGRLQMALPWVRIYAQDSNAIITPARQTSSHTLRSKGGSTVLAQQADEMVSVMRRACFWDRERSFGEERVQFIPVDNGMASVVIEEMAGEWLGDILTDTKMDADA</sequence>
<evidence type="ECO:0000256" key="1">
    <source>
        <dbReference type="SAM" id="MobiDB-lite"/>
    </source>
</evidence>